<dbReference type="RefSeq" id="XP_020062451.1">
    <property type="nucleotide sequence ID" value="XM_020211860.1"/>
</dbReference>
<evidence type="ECO:0000256" key="1">
    <source>
        <dbReference type="ARBA" id="ARBA00037964"/>
    </source>
</evidence>
<dbReference type="PANTHER" id="PTHR43083:SF6">
    <property type="entry name" value="MANNAN POLYMERASE COMPLEXES SUBUNIT MNN9"/>
    <property type="match status" value="1"/>
</dbReference>
<comment type="similarity">
    <text evidence="1">Belongs to the ANP1/MMN9/VAN1 family.</text>
</comment>
<dbReference type="Pfam" id="PF03452">
    <property type="entry name" value="Anp1"/>
    <property type="match status" value="1"/>
</dbReference>
<dbReference type="InterPro" id="IPR052086">
    <property type="entry name" value="Mannan_Polymerase_Subunit"/>
</dbReference>
<evidence type="ECO:0000313" key="3">
    <source>
        <dbReference type="Proteomes" id="UP000094285"/>
    </source>
</evidence>
<dbReference type="EMBL" id="KV453915">
    <property type="protein sequence ID" value="ODV77329.1"/>
    <property type="molecule type" value="Genomic_DNA"/>
</dbReference>
<dbReference type="AlphaFoldDB" id="A0A1E4SCU4"/>
<dbReference type="PANTHER" id="PTHR43083">
    <property type="entry name" value="MANNAN POLYMERASE II"/>
    <property type="match status" value="1"/>
</dbReference>
<keyword evidence="3" id="KW-1185">Reference proteome</keyword>
<sequence>MLVKRSNLLLCLVVGAFFTISTFYYSANHTNPSYTYTKFSNSHYTKVVLEIKKTRGLPTTFILVLSSIAGEDAYGPKRHFSDYLSTLKTLYENKSYQVSLGLLVKNQAEFDVISKILDEKTNEVDFHRITLVIAPTIEAQNMPSDDERHADKFQRERRRSIARARNFLISSALQDEEYTLFVDADIKKFKNPRELLSTFIDAKLDIIVPRIDVGSAVDYDRNSWRGERTKPNEDQLRKLDANDWDHWDYVPQDVTKNMFHFSSYLEDKPTYEQNHDNLSYTVELDSVGGAVLFAKSIIYKQGVIFPTSYIVGTTWERLEGYDGIETEGLCYLAKPLGYKCWGMPNMIAFHSER</sequence>
<dbReference type="GO" id="GO:0000032">
    <property type="term" value="P:cell wall mannoprotein biosynthetic process"/>
    <property type="evidence" value="ECO:0007669"/>
    <property type="project" value="TreeGrafter"/>
</dbReference>
<name>A0A1E4SCU4_9ASCO</name>
<dbReference type="SUPFAM" id="SSF53448">
    <property type="entry name" value="Nucleotide-diphospho-sugar transferases"/>
    <property type="match status" value="1"/>
</dbReference>
<dbReference type="STRING" id="984487.A0A1E4SCU4"/>
<accession>A0A1E4SCU4</accession>
<dbReference type="GeneID" id="30985996"/>
<gene>
    <name evidence="2" type="ORF">CANTADRAFT_91782</name>
</gene>
<organism evidence="2 3">
    <name type="scientific">Suhomyces tanzawaensis NRRL Y-17324</name>
    <dbReference type="NCBI Taxonomy" id="984487"/>
    <lineage>
        <taxon>Eukaryota</taxon>
        <taxon>Fungi</taxon>
        <taxon>Dikarya</taxon>
        <taxon>Ascomycota</taxon>
        <taxon>Saccharomycotina</taxon>
        <taxon>Pichiomycetes</taxon>
        <taxon>Debaryomycetaceae</taxon>
        <taxon>Suhomyces</taxon>
    </lineage>
</organism>
<dbReference type="InterPro" id="IPR029044">
    <property type="entry name" value="Nucleotide-diphossugar_trans"/>
</dbReference>
<proteinExistence type="inferred from homology"/>
<dbReference type="GO" id="GO:0000136">
    <property type="term" value="C:mannan polymerase complex"/>
    <property type="evidence" value="ECO:0007669"/>
    <property type="project" value="TreeGrafter"/>
</dbReference>
<dbReference type="OrthoDB" id="204164at2759"/>
<dbReference type="Gene3D" id="3.90.550.10">
    <property type="entry name" value="Spore Coat Polysaccharide Biosynthesis Protein SpsA, Chain A"/>
    <property type="match status" value="1"/>
</dbReference>
<reference evidence="3" key="1">
    <citation type="submission" date="2016-05" db="EMBL/GenBank/DDBJ databases">
        <title>Comparative genomics of biotechnologically important yeasts.</title>
        <authorList>
            <consortium name="DOE Joint Genome Institute"/>
            <person name="Riley R."/>
            <person name="Haridas S."/>
            <person name="Wolfe K.H."/>
            <person name="Lopes M.R."/>
            <person name="Hittinger C.T."/>
            <person name="Goker M."/>
            <person name="Salamov A."/>
            <person name="Wisecaver J."/>
            <person name="Long T.M."/>
            <person name="Aerts A.L."/>
            <person name="Barry K."/>
            <person name="Choi C."/>
            <person name="Clum A."/>
            <person name="Coughlan A.Y."/>
            <person name="Deshpande S."/>
            <person name="Douglass A.P."/>
            <person name="Hanson S.J."/>
            <person name="Klenk H.-P."/>
            <person name="Labutti K."/>
            <person name="Lapidus A."/>
            <person name="Lindquist E."/>
            <person name="Lipzen A."/>
            <person name="Meier-Kolthoff J.P."/>
            <person name="Ohm R.A."/>
            <person name="Otillar R.P."/>
            <person name="Pangilinan J."/>
            <person name="Peng Y."/>
            <person name="Rokas A."/>
            <person name="Rosa C.A."/>
            <person name="Scheuner C."/>
            <person name="Sibirny A.A."/>
            <person name="Slot J.C."/>
            <person name="Stielow J.B."/>
            <person name="Sun H."/>
            <person name="Kurtzman C.P."/>
            <person name="Blackwell M."/>
            <person name="Grigoriev I.V."/>
            <person name="Jeffries T.W."/>
        </authorList>
    </citation>
    <scope>NUCLEOTIDE SEQUENCE [LARGE SCALE GENOMIC DNA]</scope>
    <source>
        <strain evidence="3">NRRL Y-17324</strain>
    </source>
</reference>
<protein>
    <submittedName>
        <fullName evidence="2">Glycosyltransferase family 62 protein</fullName>
    </submittedName>
</protein>
<dbReference type="GO" id="GO:0006487">
    <property type="term" value="P:protein N-linked glycosylation"/>
    <property type="evidence" value="ECO:0007669"/>
    <property type="project" value="TreeGrafter"/>
</dbReference>
<dbReference type="Proteomes" id="UP000094285">
    <property type="component" value="Unassembled WGS sequence"/>
</dbReference>
<keyword evidence="2" id="KW-0808">Transferase</keyword>
<dbReference type="GO" id="GO:0000009">
    <property type="term" value="F:alpha-1,6-mannosyltransferase activity"/>
    <property type="evidence" value="ECO:0007669"/>
    <property type="project" value="TreeGrafter"/>
</dbReference>
<evidence type="ECO:0000313" key="2">
    <source>
        <dbReference type="EMBL" id="ODV77329.1"/>
    </source>
</evidence>